<organism evidence="1">
    <name type="scientific">viral metagenome</name>
    <dbReference type="NCBI Taxonomy" id="1070528"/>
    <lineage>
        <taxon>unclassified sequences</taxon>
        <taxon>metagenomes</taxon>
        <taxon>organismal metagenomes</taxon>
    </lineage>
</organism>
<dbReference type="AlphaFoldDB" id="A0A6C0C900"/>
<proteinExistence type="predicted"/>
<protein>
    <submittedName>
        <fullName evidence="1">Uncharacterized protein</fullName>
    </submittedName>
</protein>
<dbReference type="EMBL" id="MN739356">
    <property type="protein sequence ID" value="QHT00572.1"/>
    <property type="molecule type" value="Genomic_DNA"/>
</dbReference>
<name>A0A6C0C900_9ZZZZ</name>
<sequence length="163" mass="19494">MYNFGTNKLCIHDMQGIFSKRTNLTRSIHRSKDFSRIYKNGFRFHGIDKKPISNDEILCSNYNVIKISRRIEKWKMSSRKEYYIKNKMIHCITPIVHYYETKTLFDIIGTPLRDPSNHFYMRDCRHTKNCVVGLLFPEKIHFHAKYVDDEDSIGEREIILILV</sequence>
<accession>A0A6C0C900</accession>
<reference evidence="1" key="1">
    <citation type="journal article" date="2020" name="Nature">
        <title>Giant virus diversity and host interactions through global metagenomics.</title>
        <authorList>
            <person name="Schulz F."/>
            <person name="Roux S."/>
            <person name="Paez-Espino D."/>
            <person name="Jungbluth S."/>
            <person name="Walsh D.A."/>
            <person name="Denef V.J."/>
            <person name="McMahon K.D."/>
            <person name="Konstantinidis K.T."/>
            <person name="Eloe-Fadrosh E.A."/>
            <person name="Kyrpides N.C."/>
            <person name="Woyke T."/>
        </authorList>
    </citation>
    <scope>NUCLEOTIDE SEQUENCE</scope>
    <source>
        <strain evidence="1">GVMAG-M-3300020192-26</strain>
    </source>
</reference>
<evidence type="ECO:0000313" key="1">
    <source>
        <dbReference type="EMBL" id="QHT00572.1"/>
    </source>
</evidence>